<proteinExistence type="predicted"/>
<dbReference type="EnsemblPlants" id="Bo3g078850.1">
    <property type="protein sequence ID" value="Bo3g078850.1"/>
    <property type="gene ID" value="Bo3g078850"/>
</dbReference>
<sequence length="284" mass="33126">MRWAMDIVGPMPPSKQKRYLLIMTDYFNKWVEAYSYATIRAPDVQKFVWKYIICRHGLPYEIVTDNGSQFISATFESFCALWKIRLSKSTPRNPQGNGQAEATNKTILDGIKKRLEEKKGVWADELDGVLWSHRTTPRRSTGMTPFSLSHGMEAMSPAEVSIPSLRQLTLTENEELNNSMIIDHLDQVEEKRDQALLRVQNYQNLAARYYNKRVKERLFQMNDLVLRKVFENTREWKAGKLGANWEGPYLISKIIKPGVYELTEMSGEKVPRSWNSLNLKRFYY</sequence>
<dbReference type="Proteomes" id="UP000032141">
    <property type="component" value="Chromosome C3"/>
</dbReference>
<dbReference type="Gene3D" id="3.30.420.10">
    <property type="entry name" value="Ribonuclease H-like superfamily/Ribonuclease H"/>
    <property type="match status" value="1"/>
</dbReference>
<keyword evidence="3" id="KW-1185">Reference proteome</keyword>
<dbReference type="PANTHER" id="PTHR37984">
    <property type="entry name" value="PROTEIN CBG26694"/>
    <property type="match status" value="1"/>
</dbReference>
<dbReference type="OMA" id="TIVENWI"/>
<dbReference type="STRING" id="109376.A0A0D3BCN1"/>
<reference evidence="2 3" key="1">
    <citation type="journal article" date="2014" name="Genome Biol.">
        <title>Transcriptome and methylome profiling reveals relics of genome dominance in the mesopolyploid Brassica oleracea.</title>
        <authorList>
            <person name="Parkin I.A."/>
            <person name="Koh C."/>
            <person name="Tang H."/>
            <person name="Robinson S.J."/>
            <person name="Kagale S."/>
            <person name="Clarke W.E."/>
            <person name="Town C.D."/>
            <person name="Nixon J."/>
            <person name="Krishnakumar V."/>
            <person name="Bidwell S.L."/>
            <person name="Denoeud F."/>
            <person name="Belcram H."/>
            <person name="Links M.G."/>
            <person name="Just J."/>
            <person name="Clarke C."/>
            <person name="Bender T."/>
            <person name="Huebert T."/>
            <person name="Mason A.S."/>
            <person name="Pires J.C."/>
            <person name="Barker G."/>
            <person name="Moore J."/>
            <person name="Walley P.G."/>
            <person name="Manoli S."/>
            <person name="Batley J."/>
            <person name="Edwards D."/>
            <person name="Nelson M.N."/>
            <person name="Wang X."/>
            <person name="Paterson A.H."/>
            <person name="King G."/>
            <person name="Bancroft I."/>
            <person name="Chalhoub B."/>
            <person name="Sharpe A.G."/>
        </authorList>
    </citation>
    <scope>NUCLEOTIDE SEQUENCE</scope>
    <source>
        <strain evidence="2 3">cv. TO1000</strain>
    </source>
</reference>
<name>A0A0D3BCN1_BRAOL</name>
<dbReference type="eggNOG" id="KOG0017">
    <property type="taxonomic scope" value="Eukaryota"/>
</dbReference>
<evidence type="ECO:0000313" key="2">
    <source>
        <dbReference type="EnsemblPlants" id="Bo3g078850.1"/>
    </source>
</evidence>
<organism evidence="2 3">
    <name type="scientific">Brassica oleracea var. oleracea</name>
    <dbReference type="NCBI Taxonomy" id="109376"/>
    <lineage>
        <taxon>Eukaryota</taxon>
        <taxon>Viridiplantae</taxon>
        <taxon>Streptophyta</taxon>
        <taxon>Embryophyta</taxon>
        <taxon>Tracheophyta</taxon>
        <taxon>Spermatophyta</taxon>
        <taxon>Magnoliopsida</taxon>
        <taxon>eudicotyledons</taxon>
        <taxon>Gunneridae</taxon>
        <taxon>Pentapetalae</taxon>
        <taxon>rosids</taxon>
        <taxon>malvids</taxon>
        <taxon>Brassicales</taxon>
        <taxon>Brassicaceae</taxon>
        <taxon>Brassiceae</taxon>
        <taxon>Brassica</taxon>
    </lineage>
</organism>
<accession>A0A0D3BCN1</accession>
<dbReference type="Gramene" id="Bo3g078850.1">
    <property type="protein sequence ID" value="Bo3g078850.1"/>
    <property type="gene ID" value="Bo3g078850"/>
</dbReference>
<dbReference type="HOGENOM" id="CLU_000384_6_0_1"/>
<dbReference type="PROSITE" id="PS50994">
    <property type="entry name" value="INTEGRASE"/>
    <property type="match status" value="1"/>
</dbReference>
<dbReference type="InterPro" id="IPR050951">
    <property type="entry name" value="Retrovirus_Pol_polyprotein"/>
</dbReference>
<reference evidence="2" key="2">
    <citation type="submission" date="2015-03" db="UniProtKB">
        <authorList>
            <consortium name="EnsemblPlants"/>
        </authorList>
    </citation>
    <scope>IDENTIFICATION</scope>
</reference>
<dbReference type="InterPro" id="IPR036397">
    <property type="entry name" value="RNaseH_sf"/>
</dbReference>
<dbReference type="Pfam" id="PF00665">
    <property type="entry name" value="rve"/>
    <property type="match status" value="1"/>
</dbReference>
<feature type="domain" description="Integrase catalytic" evidence="1">
    <location>
        <begin position="1"/>
        <end position="153"/>
    </location>
</feature>
<dbReference type="InterPro" id="IPR012337">
    <property type="entry name" value="RNaseH-like_sf"/>
</dbReference>
<dbReference type="AlphaFoldDB" id="A0A0D3BCN1"/>
<dbReference type="InterPro" id="IPR001584">
    <property type="entry name" value="Integrase_cat-core"/>
</dbReference>
<dbReference type="GO" id="GO:0015074">
    <property type="term" value="P:DNA integration"/>
    <property type="evidence" value="ECO:0007669"/>
    <property type="project" value="InterPro"/>
</dbReference>
<evidence type="ECO:0000313" key="3">
    <source>
        <dbReference type="Proteomes" id="UP000032141"/>
    </source>
</evidence>
<protein>
    <recommendedName>
        <fullName evidence="1">Integrase catalytic domain-containing protein</fullName>
    </recommendedName>
</protein>
<dbReference type="PANTHER" id="PTHR37984:SF5">
    <property type="entry name" value="PROTEIN NYNRIN-LIKE"/>
    <property type="match status" value="1"/>
</dbReference>
<dbReference type="SUPFAM" id="SSF53098">
    <property type="entry name" value="Ribonuclease H-like"/>
    <property type="match status" value="1"/>
</dbReference>
<evidence type="ECO:0000259" key="1">
    <source>
        <dbReference type="PROSITE" id="PS50994"/>
    </source>
</evidence>
<dbReference type="GO" id="GO:0003676">
    <property type="term" value="F:nucleic acid binding"/>
    <property type="evidence" value="ECO:0007669"/>
    <property type="project" value="InterPro"/>
</dbReference>